<evidence type="ECO:0008006" key="5">
    <source>
        <dbReference type="Google" id="ProtNLM"/>
    </source>
</evidence>
<name>A0ABQ2XG49_9BURK</name>
<comment type="similarity">
    <text evidence="1">Belongs to the MlaA family.</text>
</comment>
<dbReference type="PANTHER" id="PTHR30035:SF3">
    <property type="entry name" value="INTERMEMBRANE PHOSPHOLIPID TRANSPORT SYSTEM LIPOPROTEIN MLAA"/>
    <property type="match status" value="1"/>
</dbReference>
<dbReference type="RefSeq" id="WP_229827233.1">
    <property type="nucleotide sequence ID" value="NZ_BMYT01000003.1"/>
</dbReference>
<dbReference type="InterPro" id="IPR007428">
    <property type="entry name" value="MlaA"/>
</dbReference>
<protein>
    <recommendedName>
        <fullName evidence="5">VacJ family lipoprotein</fullName>
    </recommendedName>
</protein>
<gene>
    <name evidence="3" type="ORF">GCM10011282_22690</name>
</gene>
<dbReference type="Proteomes" id="UP000620127">
    <property type="component" value="Unassembled WGS sequence"/>
</dbReference>
<evidence type="ECO:0000256" key="1">
    <source>
        <dbReference type="ARBA" id="ARBA00010634"/>
    </source>
</evidence>
<reference evidence="4" key="1">
    <citation type="journal article" date="2019" name="Int. J. Syst. Evol. Microbiol.">
        <title>The Global Catalogue of Microorganisms (GCM) 10K type strain sequencing project: providing services to taxonomists for standard genome sequencing and annotation.</title>
        <authorList>
            <consortium name="The Broad Institute Genomics Platform"/>
            <consortium name="The Broad Institute Genome Sequencing Center for Infectious Disease"/>
            <person name="Wu L."/>
            <person name="Ma J."/>
        </authorList>
    </citation>
    <scope>NUCLEOTIDE SEQUENCE [LARGE SCALE GENOMIC DNA]</scope>
    <source>
        <strain evidence="4">KCTC 23916</strain>
    </source>
</reference>
<evidence type="ECO:0000313" key="4">
    <source>
        <dbReference type="Proteomes" id="UP000620127"/>
    </source>
</evidence>
<proteinExistence type="inferred from homology"/>
<evidence type="ECO:0000313" key="3">
    <source>
        <dbReference type="EMBL" id="GGX15789.1"/>
    </source>
</evidence>
<accession>A0ABQ2XG49</accession>
<dbReference type="Pfam" id="PF04333">
    <property type="entry name" value="MlaA"/>
    <property type="match status" value="1"/>
</dbReference>
<keyword evidence="2" id="KW-0732">Signal</keyword>
<sequence>MSFQFLNRIQLSSFALRVLILCAIGFSMTACSTVTKVKSKALVTLEKVSETTGIGNNPDDPLEGFNRSMFNFNESLDASVLKPTAQAYQSVTPDFVQTGIGNFFSNIGDVWTAVNNVLQGNIGDGVNDILRFGVNTTFGLAGLIDIASAAGMPKHRADFGQTLGVWGVPSGPFVMLPVLGASTLRDTIATPIDFKGDILYSQTSTAVKNSTSVLKVIDKRAAALDAVSLIEEAALDKYVFIRGAYLQRRESQISAGKKEEQE</sequence>
<dbReference type="PRINTS" id="PR01805">
    <property type="entry name" value="VACJLIPOPROT"/>
</dbReference>
<organism evidence="3 4">
    <name type="scientific">Undibacterium macrobrachii</name>
    <dbReference type="NCBI Taxonomy" id="1119058"/>
    <lineage>
        <taxon>Bacteria</taxon>
        <taxon>Pseudomonadati</taxon>
        <taxon>Pseudomonadota</taxon>
        <taxon>Betaproteobacteria</taxon>
        <taxon>Burkholderiales</taxon>
        <taxon>Oxalobacteraceae</taxon>
        <taxon>Undibacterium</taxon>
    </lineage>
</organism>
<keyword evidence="4" id="KW-1185">Reference proteome</keyword>
<dbReference type="PANTHER" id="PTHR30035">
    <property type="entry name" value="LIPOPROTEIN VACJ-RELATED"/>
    <property type="match status" value="1"/>
</dbReference>
<dbReference type="EMBL" id="BMYT01000003">
    <property type="protein sequence ID" value="GGX15789.1"/>
    <property type="molecule type" value="Genomic_DNA"/>
</dbReference>
<comment type="caution">
    <text evidence="3">The sequence shown here is derived from an EMBL/GenBank/DDBJ whole genome shotgun (WGS) entry which is preliminary data.</text>
</comment>
<evidence type="ECO:0000256" key="2">
    <source>
        <dbReference type="ARBA" id="ARBA00022729"/>
    </source>
</evidence>